<gene>
    <name evidence="1" type="ORF">BDM02DRAFT_2068674</name>
</gene>
<sequence>MVSATSDCFVLPKLFTHCVFPHLTNPGCADAARASEQWLLSGAKFSDSKREEFFGLKAGELAASCFPHAHPYRLRVCCDVVNYLFNLAHWTREFRSLDLFPVADCVLDAMVDPEGYKTDKIAGIMAKDFFSAFRDTSGRHCTRRFFEAMEMYFDAQCQEADSKEVPDLDSYIHFRRNASGCKACFALIEYANRLDLPDEVFEDSVVCALQETANDIVSWSNDIVSYNIEQVRGETRNMVVILMELHGMEIQEAIDHVANQCEDLIKRFEENKALVPSFGEDLDPLVTIYIEGLRHWIAGFLNWCFETERYFGKEAPDVQIHRVVRLSRQSSWSRSRRRA</sequence>
<organism evidence="1 2">
    <name type="scientific">Thelephora ganbajun</name>
    <name type="common">Ganba fungus</name>
    <dbReference type="NCBI Taxonomy" id="370292"/>
    <lineage>
        <taxon>Eukaryota</taxon>
        <taxon>Fungi</taxon>
        <taxon>Dikarya</taxon>
        <taxon>Basidiomycota</taxon>
        <taxon>Agaricomycotina</taxon>
        <taxon>Agaricomycetes</taxon>
        <taxon>Thelephorales</taxon>
        <taxon>Thelephoraceae</taxon>
        <taxon>Thelephora</taxon>
    </lineage>
</organism>
<evidence type="ECO:0000313" key="2">
    <source>
        <dbReference type="Proteomes" id="UP000886501"/>
    </source>
</evidence>
<accession>A0ACB6ZG67</accession>
<dbReference type="Proteomes" id="UP000886501">
    <property type="component" value="Unassembled WGS sequence"/>
</dbReference>
<comment type="caution">
    <text evidence="1">The sequence shown here is derived from an EMBL/GenBank/DDBJ whole genome shotgun (WGS) entry which is preliminary data.</text>
</comment>
<protein>
    <submittedName>
        <fullName evidence="1">Terpenoid synthase</fullName>
    </submittedName>
</protein>
<reference evidence="1" key="1">
    <citation type="submission" date="2019-10" db="EMBL/GenBank/DDBJ databases">
        <authorList>
            <consortium name="DOE Joint Genome Institute"/>
            <person name="Kuo A."/>
            <person name="Miyauchi S."/>
            <person name="Kiss E."/>
            <person name="Drula E."/>
            <person name="Kohler A."/>
            <person name="Sanchez-Garcia M."/>
            <person name="Andreopoulos B."/>
            <person name="Barry K.W."/>
            <person name="Bonito G."/>
            <person name="Buee M."/>
            <person name="Carver A."/>
            <person name="Chen C."/>
            <person name="Cichocki N."/>
            <person name="Clum A."/>
            <person name="Culley D."/>
            <person name="Crous P.W."/>
            <person name="Fauchery L."/>
            <person name="Girlanda M."/>
            <person name="Hayes R."/>
            <person name="Keri Z."/>
            <person name="Labutti K."/>
            <person name="Lipzen A."/>
            <person name="Lombard V."/>
            <person name="Magnuson J."/>
            <person name="Maillard F."/>
            <person name="Morin E."/>
            <person name="Murat C."/>
            <person name="Nolan M."/>
            <person name="Ohm R."/>
            <person name="Pangilinan J."/>
            <person name="Pereira M."/>
            <person name="Perotto S."/>
            <person name="Peter M."/>
            <person name="Riley R."/>
            <person name="Sitrit Y."/>
            <person name="Stielow B."/>
            <person name="Szollosi G."/>
            <person name="Zifcakova L."/>
            <person name="Stursova M."/>
            <person name="Spatafora J.W."/>
            <person name="Tedersoo L."/>
            <person name="Vaario L.-M."/>
            <person name="Yamada A."/>
            <person name="Yan M."/>
            <person name="Wang P."/>
            <person name="Xu J."/>
            <person name="Bruns T."/>
            <person name="Baldrian P."/>
            <person name="Vilgalys R."/>
            <person name="Henrissat B."/>
            <person name="Grigoriev I.V."/>
            <person name="Hibbett D."/>
            <person name="Nagy L.G."/>
            <person name="Martin F.M."/>
        </authorList>
    </citation>
    <scope>NUCLEOTIDE SEQUENCE</scope>
    <source>
        <strain evidence="1">P2</strain>
    </source>
</reference>
<evidence type="ECO:0000313" key="1">
    <source>
        <dbReference type="EMBL" id="KAF9648745.1"/>
    </source>
</evidence>
<reference evidence="1" key="2">
    <citation type="journal article" date="2020" name="Nat. Commun.">
        <title>Large-scale genome sequencing of mycorrhizal fungi provides insights into the early evolution of symbiotic traits.</title>
        <authorList>
            <person name="Miyauchi S."/>
            <person name="Kiss E."/>
            <person name="Kuo A."/>
            <person name="Drula E."/>
            <person name="Kohler A."/>
            <person name="Sanchez-Garcia M."/>
            <person name="Morin E."/>
            <person name="Andreopoulos B."/>
            <person name="Barry K.W."/>
            <person name="Bonito G."/>
            <person name="Buee M."/>
            <person name="Carver A."/>
            <person name="Chen C."/>
            <person name="Cichocki N."/>
            <person name="Clum A."/>
            <person name="Culley D."/>
            <person name="Crous P.W."/>
            <person name="Fauchery L."/>
            <person name="Girlanda M."/>
            <person name="Hayes R.D."/>
            <person name="Keri Z."/>
            <person name="LaButti K."/>
            <person name="Lipzen A."/>
            <person name="Lombard V."/>
            <person name="Magnuson J."/>
            <person name="Maillard F."/>
            <person name="Murat C."/>
            <person name="Nolan M."/>
            <person name="Ohm R.A."/>
            <person name="Pangilinan J."/>
            <person name="Pereira M.F."/>
            <person name="Perotto S."/>
            <person name="Peter M."/>
            <person name="Pfister S."/>
            <person name="Riley R."/>
            <person name="Sitrit Y."/>
            <person name="Stielow J.B."/>
            <person name="Szollosi G."/>
            <person name="Zifcakova L."/>
            <person name="Stursova M."/>
            <person name="Spatafora J.W."/>
            <person name="Tedersoo L."/>
            <person name="Vaario L.M."/>
            <person name="Yamada A."/>
            <person name="Yan M."/>
            <person name="Wang P."/>
            <person name="Xu J."/>
            <person name="Bruns T."/>
            <person name="Baldrian P."/>
            <person name="Vilgalys R."/>
            <person name="Dunand C."/>
            <person name="Henrissat B."/>
            <person name="Grigoriev I.V."/>
            <person name="Hibbett D."/>
            <person name="Nagy L.G."/>
            <person name="Martin F.M."/>
        </authorList>
    </citation>
    <scope>NUCLEOTIDE SEQUENCE</scope>
    <source>
        <strain evidence="1">P2</strain>
    </source>
</reference>
<dbReference type="EMBL" id="MU118008">
    <property type="protein sequence ID" value="KAF9648745.1"/>
    <property type="molecule type" value="Genomic_DNA"/>
</dbReference>
<proteinExistence type="predicted"/>
<keyword evidence="2" id="KW-1185">Reference proteome</keyword>
<name>A0ACB6ZG67_THEGA</name>